<sequence>MENPVFLDNPCEVNDKGQSTVRKRRNLCDWNRNAKRLLPNGKLTFTDTCELTKPQIKIIHSLPLAPNNPPHKKENNTDQHPK</sequence>
<proteinExistence type="predicted"/>
<evidence type="ECO:0000256" key="1">
    <source>
        <dbReference type="SAM" id="MobiDB-lite"/>
    </source>
</evidence>
<feature type="region of interest" description="Disordered" evidence="1">
    <location>
        <begin position="62"/>
        <end position="82"/>
    </location>
</feature>
<organism evidence="2 3">
    <name type="scientific">Avibacterium gallinarum</name>
    <name type="common">Pasteurella gallinarum</name>
    <dbReference type="NCBI Taxonomy" id="755"/>
    <lineage>
        <taxon>Bacteria</taxon>
        <taxon>Pseudomonadati</taxon>
        <taxon>Pseudomonadota</taxon>
        <taxon>Gammaproteobacteria</taxon>
        <taxon>Pasteurellales</taxon>
        <taxon>Pasteurellaceae</taxon>
        <taxon>Avibacterium</taxon>
    </lineage>
</organism>
<dbReference type="Proteomes" id="UP000255113">
    <property type="component" value="Unassembled WGS sequence"/>
</dbReference>
<gene>
    <name evidence="2" type="ORF">NCTC11188_00022</name>
</gene>
<reference evidence="2 3" key="1">
    <citation type="submission" date="2018-06" db="EMBL/GenBank/DDBJ databases">
        <authorList>
            <consortium name="Pathogen Informatics"/>
            <person name="Doyle S."/>
        </authorList>
    </citation>
    <scope>NUCLEOTIDE SEQUENCE [LARGE SCALE GENOMIC DNA]</scope>
    <source>
        <strain evidence="2 3">NCTC11188</strain>
    </source>
</reference>
<protein>
    <submittedName>
        <fullName evidence="2">Uncharacterized protein</fullName>
    </submittedName>
</protein>
<name>A0A379ATN2_AVIGA</name>
<evidence type="ECO:0000313" key="3">
    <source>
        <dbReference type="Proteomes" id="UP000255113"/>
    </source>
</evidence>
<feature type="compositionally biased region" description="Basic and acidic residues" evidence="1">
    <location>
        <begin position="71"/>
        <end position="82"/>
    </location>
</feature>
<dbReference type="EMBL" id="UGSQ01000001">
    <property type="protein sequence ID" value="SUB25706.1"/>
    <property type="molecule type" value="Genomic_DNA"/>
</dbReference>
<accession>A0A379ATN2</accession>
<dbReference type="AlphaFoldDB" id="A0A379ATN2"/>
<dbReference type="RefSeq" id="WP_115261319.1">
    <property type="nucleotide sequence ID" value="NZ_UGSQ01000001.1"/>
</dbReference>
<evidence type="ECO:0000313" key="2">
    <source>
        <dbReference type="EMBL" id="SUB25706.1"/>
    </source>
</evidence>